<evidence type="ECO:0000256" key="8">
    <source>
        <dbReference type="SAM" id="MobiDB-lite"/>
    </source>
</evidence>
<protein>
    <submittedName>
        <fullName evidence="12">Putative ABC transporter</fullName>
    </submittedName>
</protein>
<keyword evidence="3 9" id="KW-0812">Transmembrane</keyword>
<dbReference type="InterPro" id="IPR017871">
    <property type="entry name" value="ABC_transporter-like_CS"/>
</dbReference>
<feature type="transmembrane region" description="Helical" evidence="9">
    <location>
        <begin position="65"/>
        <end position="89"/>
    </location>
</feature>
<evidence type="ECO:0000256" key="6">
    <source>
        <dbReference type="ARBA" id="ARBA00022989"/>
    </source>
</evidence>
<dbReference type="Pfam" id="PF00664">
    <property type="entry name" value="ABC_membrane"/>
    <property type="match status" value="2"/>
</dbReference>
<keyword evidence="6 9" id="KW-1133">Transmembrane helix</keyword>
<dbReference type="SUPFAM" id="SSF90123">
    <property type="entry name" value="ABC transporter transmembrane region"/>
    <property type="match status" value="2"/>
</dbReference>
<dbReference type="GO" id="GO:0005524">
    <property type="term" value="F:ATP binding"/>
    <property type="evidence" value="ECO:0007669"/>
    <property type="project" value="UniProtKB-KW"/>
</dbReference>
<dbReference type="InterPro" id="IPR003593">
    <property type="entry name" value="AAA+_ATPase"/>
</dbReference>
<feature type="compositionally biased region" description="Basic and acidic residues" evidence="8">
    <location>
        <begin position="460"/>
        <end position="470"/>
    </location>
</feature>
<dbReference type="PROSITE" id="PS50929">
    <property type="entry name" value="ABC_TM1F"/>
    <property type="match status" value="2"/>
</dbReference>
<evidence type="ECO:0000256" key="9">
    <source>
        <dbReference type="SAM" id="Phobius"/>
    </source>
</evidence>
<feature type="domain" description="ABC transporter" evidence="10">
    <location>
        <begin position="1089"/>
        <end position="1326"/>
    </location>
</feature>
<feature type="domain" description="ABC transporter" evidence="10">
    <location>
        <begin position="395"/>
        <end position="694"/>
    </location>
</feature>
<dbReference type="InterPro" id="IPR027417">
    <property type="entry name" value="P-loop_NTPase"/>
</dbReference>
<dbReference type="PROSITE" id="PS00211">
    <property type="entry name" value="ABC_TRANSPORTER_1"/>
    <property type="match status" value="2"/>
</dbReference>
<name>A0A1S7UK07_ROSNE</name>
<keyword evidence="4" id="KW-0547">Nucleotide-binding</keyword>
<keyword evidence="13" id="KW-1185">Reference proteome</keyword>
<dbReference type="PANTHER" id="PTHR43394">
    <property type="entry name" value="ATP-DEPENDENT PERMEASE MDL1, MITOCHONDRIAL"/>
    <property type="match status" value="1"/>
</dbReference>
<feature type="domain" description="ABC transmembrane type-1" evidence="11">
    <location>
        <begin position="69"/>
        <end position="362"/>
    </location>
</feature>
<feature type="transmembrane region" description="Helical" evidence="9">
    <location>
        <begin position="119"/>
        <end position="136"/>
    </location>
</feature>
<dbReference type="FunFam" id="3.40.50.300:FF:000913">
    <property type="entry name" value="ABC multidrug transporter SitT"/>
    <property type="match status" value="1"/>
</dbReference>
<dbReference type="Proteomes" id="UP000054516">
    <property type="component" value="Unassembled WGS sequence"/>
</dbReference>
<evidence type="ECO:0000259" key="11">
    <source>
        <dbReference type="PROSITE" id="PS50929"/>
    </source>
</evidence>
<dbReference type="GO" id="GO:0090374">
    <property type="term" value="P:oligopeptide export from mitochondrion"/>
    <property type="evidence" value="ECO:0007669"/>
    <property type="project" value="TreeGrafter"/>
</dbReference>
<feature type="region of interest" description="Disordered" evidence="8">
    <location>
        <begin position="1"/>
        <end position="41"/>
    </location>
</feature>
<evidence type="ECO:0000313" key="13">
    <source>
        <dbReference type="Proteomes" id="UP000054516"/>
    </source>
</evidence>
<dbReference type="CDD" id="cd03249">
    <property type="entry name" value="ABC_MTABC3_MDL1_MDL2"/>
    <property type="match status" value="1"/>
</dbReference>
<organism evidence="12">
    <name type="scientific">Rosellinia necatrix</name>
    <name type="common">White root-rot fungus</name>
    <dbReference type="NCBI Taxonomy" id="77044"/>
    <lineage>
        <taxon>Eukaryota</taxon>
        <taxon>Fungi</taxon>
        <taxon>Dikarya</taxon>
        <taxon>Ascomycota</taxon>
        <taxon>Pezizomycotina</taxon>
        <taxon>Sordariomycetes</taxon>
        <taxon>Xylariomycetidae</taxon>
        <taxon>Xylariales</taxon>
        <taxon>Xylariaceae</taxon>
        <taxon>Rosellinia</taxon>
    </lineage>
</organism>
<accession>A0A1S7UK07</accession>
<feature type="transmembrane region" description="Helical" evidence="9">
    <location>
        <begin position="762"/>
        <end position="795"/>
    </location>
</feature>
<feature type="transmembrane region" description="Helical" evidence="9">
    <location>
        <begin position="910"/>
        <end position="930"/>
    </location>
</feature>
<dbReference type="InterPro" id="IPR036640">
    <property type="entry name" value="ABC1_TM_sf"/>
</dbReference>
<dbReference type="EMBL" id="DF977447">
    <property type="protein sequence ID" value="GAP83360.2"/>
    <property type="molecule type" value="Genomic_DNA"/>
</dbReference>
<feature type="transmembrane region" description="Helical" evidence="9">
    <location>
        <begin position="881"/>
        <end position="904"/>
    </location>
</feature>
<keyword evidence="7 9" id="KW-0472">Membrane</keyword>
<dbReference type="PANTHER" id="PTHR43394:SF27">
    <property type="entry name" value="ATP-DEPENDENT TRANSLOCASE ABCB1-LIKE"/>
    <property type="match status" value="1"/>
</dbReference>
<feature type="transmembrane region" description="Helical" evidence="9">
    <location>
        <begin position="197"/>
        <end position="217"/>
    </location>
</feature>
<dbReference type="CDD" id="cd18577">
    <property type="entry name" value="ABC_6TM_Pgp_ABCB1_D1_like"/>
    <property type="match status" value="1"/>
</dbReference>
<dbReference type="CDD" id="cd18578">
    <property type="entry name" value="ABC_6TM_Pgp_ABCB1_D2_like"/>
    <property type="match status" value="1"/>
</dbReference>
<feature type="region of interest" description="Disordered" evidence="8">
    <location>
        <begin position="460"/>
        <end position="503"/>
    </location>
</feature>
<dbReference type="SUPFAM" id="SSF52540">
    <property type="entry name" value="P-loop containing nucleoside triphosphate hydrolases"/>
    <property type="match status" value="3"/>
</dbReference>
<dbReference type="Pfam" id="PF00005">
    <property type="entry name" value="ABC_tran"/>
    <property type="match status" value="3"/>
</dbReference>
<dbReference type="Gene3D" id="1.20.1560.10">
    <property type="entry name" value="ABC transporter type 1, transmembrane domain"/>
    <property type="match status" value="1"/>
</dbReference>
<dbReference type="InterPro" id="IPR039421">
    <property type="entry name" value="Type_1_exporter"/>
</dbReference>
<comment type="subcellular location">
    <subcellularLocation>
        <location evidence="1">Membrane</location>
        <topology evidence="1">Multi-pass membrane protein</topology>
    </subcellularLocation>
</comment>
<dbReference type="OMA" id="TYFPEYV"/>
<dbReference type="GO" id="GO:0016887">
    <property type="term" value="F:ATP hydrolysis activity"/>
    <property type="evidence" value="ECO:0007669"/>
    <property type="project" value="InterPro"/>
</dbReference>
<dbReference type="InterPro" id="IPR011527">
    <property type="entry name" value="ABC1_TM_dom"/>
</dbReference>
<feature type="transmembrane region" description="Helical" evidence="9">
    <location>
        <begin position="223"/>
        <end position="243"/>
    </location>
</feature>
<feature type="compositionally biased region" description="Basic and acidic residues" evidence="8">
    <location>
        <begin position="30"/>
        <end position="41"/>
    </location>
</feature>
<dbReference type="STRING" id="77044.A0A1S7UK07"/>
<dbReference type="PROSITE" id="PS50893">
    <property type="entry name" value="ABC_TRANSPORTER_2"/>
    <property type="match status" value="2"/>
</dbReference>
<dbReference type="GO" id="GO:0005743">
    <property type="term" value="C:mitochondrial inner membrane"/>
    <property type="evidence" value="ECO:0007669"/>
    <property type="project" value="TreeGrafter"/>
</dbReference>
<feature type="compositionally biased region" description="Acidic residues" evidence="8">
    <location>
        <begin position="484"/>
        <end position="493"/>
    </location>
</feature>
<feature type="transmembrane region" description="Helical" evidence="9">
    <location>
        <begin position="333"/>
        <end position="350"/>
    </location>
</feature>
<evidence type="ECO:0000259" key="10">
    <source>
        <dbReference type="PROSITE" id="PS50893"/>
    </source>
</evidence>
<proteinExistence type="inferred from homology"/>
<comment type="similarity">
    <text evidence="2">Belongs to the ABC transporter superfamily. ABCB family. Multidrug resistance exporter (TC 3.A.1.201) subfamily.</text>
</comment>
<sequence length="1331" mass="145328">MGAEPPGPMLSGPDGIMEKQPAASGAIDTSTKEEQAEQDAKLRPEREAVFKDYIRVFGYARGWDLPLFAVAGVAAAGAGVTLPLVNIIFGRLVNQFNGYFLDPPTLSEGQFRASLDRNALYLFLLFLGRFVLAYLNKFAYRMIGIRMSAAIRLDYMRCLFGQTIHVLDSMPPGAAAGTITTTANTLQLGISEKLGTLIEYTATIVAAIVIAFTYSWSQALVTSSVLIFISLVLGIVLPFVLAGTSRLNRAETKSSAIASETFSSIRMVTACGAEGRMAKRFAVWVAASKRHGQKTAPFLAIQFGLIFFSIFATFGLSFWFGTKSFSEGRTGDVGTITVVLFSVFLLVFSLERISTPLIAIGKATVAACEFFVVIDAPRPEPGNLRDPEVSATNDIVFKDVDFAYPSRPHVKVLDQLNLTIEAGKLTAIVGPSGSGKSTIIGLIERWYTLNDQHSIAKAIDKEQKKKDEKKKAKKEKKKKKSNSDDSDDEEPPVEPENTGPIIELKGSISTCDHDLTKLNLKWWRSQIGIVQQEPFLFNDTIYNNVAYGLIGSDMQNETEERKKELIKEACKEAFADEFIDRLPDGYDTLVGDNGTKLSGGQRQRICIARAIIKRPKILILDEATSAIDVRGERIVQAALDRVSQGRTTITIAHRLSTIKKADTIVVLKKGQVVEKGTHESLLQDETGVYYGLVHAQQLSLGEPSDASDSEGLEEEDIVAILSREKSAARSDIGDTPAAEGWKNRGLFGSFGKLLYEQRSSFPAYAIIIVAAAAAGSGAPLQAWLFAKIIIVFQYAVDPAKFTSEANFWSLIWVILGIGVGIGYFVLTLFATRLAHHVSSTYRQQYFEGMLYQKTTFFDEQENSSGTLTARIGGDPKQLEELLGVNMALVYTSFFTLIGALAIAYAFGWKLALVATTVTAPIGLVAGYFRFKYELEFEKMNNAVFAESSKFAAEAIGAFRTVSSLILEDTITDRYDALLNGHVGTAFRKATWRSLVFALSDSVNLAVQALIFWYGGTLLASREYGILNFFVCYIAVIQGAEGAGQGFSFGPNAAQATAAANRILSIRDSRDKSASSNTADIPDVDGGVKVELKDVHFRYPTRNTSVFKGINITIEKGQFAALVGASGCGKTSIISLLERFYDIHRGQILANGTDISSLDVYQYRKKLSLVAQEATLFQGTLRENILLGVDPDSISEEQLHAVCRDANIHDFIVSLPDGYNTEIGSRGVSLSGGQKQRIAIARALIRQPNVLLLDEATSSLDSESEKLVQAAFERAASGRTMIVVAHRLATVQNADVIFVLGEGKVLEQGSHAELLKKRGVYWNMCQSQALDR</sequence>
<reference evidence="12" key="1">
    <citation type="submission" date="2016-03" db="EMBL/GenBank/DDBJ databases">
        <title>Draft genome sequence of Rosellinia necatrix.</title>
        <authorList>
            <person name="Kanematsu S."/>
        </authorList>
    </citation>
    <scope>NUCLEOTIDE SEQUENCE [LARGE SCALE GENOMIC DNA]</scope>
    <source>
        <strain evidence="12">W97</strain>
    </source>
</reference>
<evidence type="ECO:0000256" key="2">
    <source>
        <dbReference type="ARBA" id="ARBA00007577"/>
    </source>
</evidence>
<dbReference type="InterPro" id="IPR003439">
    <property type="entry name" value="ABC_transporter-like_ATP-bd"/>
</dbReference>
<gene>
    <name evidence="12" type="ORF">SAMD00023353_0202890</name>
</gene>
<evidence type="ECO:0000256" key="1">
    <source>
        <dbReference type="ARBA" id="ARBA00004141"/>
    </source>
</evidence>
<feature type="transmembrane region" description="Helical" evidence="9">
    <location>
        <begin position="807"/>
        <end position="829"/>
    </location>
</feature>
<dbReference type="OrthoDB" id="6500128at2759"/>
<evidence type="ECO:0000256" key="7">
    <source>
        <dbReference type="ARBA" id="ARBA00023136"/>
    </source>
</evidence>
<keyword evidence="5" id="KW-0067">ATP-binding</keyword>
<dbReference type="Gene3D" id="3.40.50.300">
    <property type="entry name" value="P-loop containing nucleotide triphosphate hydrolases"/>
    <property type="match status" value="2"/>
</dbReference>
<evidence type="ECO:0000313" key="12">
    <source>
        <dbReference type="EMBL" id="GAP83360.2"/>
    </source>
</evidence>
<feature type="domain" description="ABC transmembrane type-1" evidence="11">
    <location>
        <begin position="765"/>
        <end position="1054"/>
    </location>
</feature>
<feature type="transmembrane region" description="Helical" evidence="9">
    <location>
        <begin position="994"/>
        <end position="1013"/>
    </location>
</feature>
<dbReference type="GO" id="GO:0015421">
    <property type="term" value="F:ABC-type oligopeptide transporter activity"/>
    <property type="evidence" value="ECO:0007669"/>
    <property type="project" value="TreeGrafter"/>
</dbReference>
<dbReference type="SMART" id="SM00382">
    <property type="entry name" value="AAA"/>
    <property type="match status" value="2"/>
</dbReference>
<evidence type="ECO:0000256" key="5">
    <source>
        <dbReference type="ARBA" id="ARBA00022840"/>
    </source>
</evidence>
<evidence type="ECO:0000256" key="4">
    <source>
        <dbReference type="ARBA" id="ARBA00022741"/>
    </source>
</evidence>
<feature type="transmembrane region" description="Helical" evidence="9">
    <location>
        <begin position="298"/>
        <end position="321"/>
    </location>
</feature>
<evidence type="ECO:0000256" key="3">
    <source>
        <dbReference type="ARBA" id="ARBA00022692"/>
    </source>
</evidence>
<feature type="compositionally biased region" description="Basic residues" evidence="8">
    <location>
        <begin position="471"/>
        <end position="480"/>
    </location>
</feature>